<feature type="region of interest" description="Disordered" evidence="1">
    <location>
        <begin position="176"/>
        <end position="217"/>
    </location>
</feature>
<feature type="compositionally biased region" description="Basic residues" evidence="1">
    <location>
        <begin position="133"/>
        <end position="147"/>
    </location>
</feature>
<dbReference type="EMBL" id="DF238776">
    <property type="protein sequence ID" value="GAC93446.1"/>
    <property type="molecule type" value="Genomic_DNA"/>
</dbReference>
<dbReference type="HOGENOM" id="CLU_894666_0_0_1"/>
<proteinExistence type="predicted"/>
<dbReference type="GeneID" id="24106312"/>
<sequence>MHMHLISSHSLLLRTKSARHHKADSASPRDSRLFQSEDALGFSSSVASVAVEAPVFCSHSGWERTFDVVDLDFSTRVDSREISFEYLNVTFRSRNTSGKFRHAARLSPLDLTHHPCRATRRESQSLFGSTRPVRSRRTPNDRMRHRGPCTFVSATGKLARHWLGARIRQVLHSRSKLSCPHGDQSSQRCDPASVDRTLRGGTNDGELGTKQEENSPRSFRSALRVRLVPWSVRTAAVEGSWSQIPPRLRRLRAPKFTFRTSRRDLLIPTSAFPAFCPGTPRHSSDQTTAFDMKSDTFHTSVCFSVTSPCSH</sequence>
<dbReference type="RefSeq" id="XP_012187033.1">
    <property type="nucleotide sequence ID" value="XM_012331643.1"/>
</dbReference>
<accession>R9NXV8</accession>
<evidence type="ECO:0000313" key="3">
    <source>
        <dbReference type="Proteomes" id="UP000014071"/>
    </source>
</evidence>
<feature type="region of interest" description="Disordered" evidence="1">
    <location>
        <begin position="122"/>
        <end position="148"/>
    </location>
</feature>
<keyword evidence="3" id="KW-1185">Reference proteome</keyword>
<dbReference type="AlphaFoldDB" id="R9NXV8"/>
<evidence type="ECO:0000313" key="2">
    <source>
        <dbReference type="EMBL" id="GAC93446.1"/>
    </source>
</evidence>
<name>R9NXV8_PSEHS</name>
<gene>
    <name evidence="2" type="ORF">PHSY_001011</name>
</gene>
<organism evidence="2 3">
    <name type="scientific">Pseudozyma hubeiensis (strain SY62)</name>
    <name type="common">Yeast</name>
    <dbReference type="NCBI Taxonomy" id="1305764"/>
    <lineage>
        <taxon>Eukaryota</taxon>
        <taxon>Fungi</taxon>
        <taxon>Dikarya</taxon>
        <taxon>Basidiomycota</taxon>
        <taxon>Ustilaginomycotina</taxon>
        <taxon>Ustilaginomycetes</taxon>
        <taxon>Ustilaginales</taxon>
        <taxon>Ustilaginaceae</taxon>
        <taxon>Pseudozyma</taxon>
    </lineage>
</organism>
<evidence type="ECO:0000256" key="1">
    <source>
        <dbReference type="SAM" id="MobiDB-lite"/>
    </source>
</evidence>
<protein>
    <submittedName>
        <fullName evidence="2">Uncharacterized protein</fullName>
    </submittedName>
</protein>
<dbReference type="Proteomes" id="UP000014071">
    <property type="component" value="Unassembled WGS sequence"/>
</dbReference>
<reference evidence="3" key="1">
    <citation type="journal article" date="2013" name="Genome Announc.">
        <title>Draft genome sequence of the basidiomycetous yeast-like fungus Pseudozyma hubeiensis SY62, which produces an abundant amount of the biosurfactant mannosylerythritol lipids.</title>
        <authorList>
            <person name="Konishi M."/>
            <person name="Hatada Y."/>
            <person name="Horiuchi J."/>
        </authorList>
    </citation>
    <scope>NUCLEOTIDE SEQUENCE [LARGE SCALE GENOMIC DNA]</scope>
    <source>
        <strain evidence="3">SY62</strain>
    </source>
</reference>